<dbReference type="PANTHER" id="PTHR19375">
    <property type="entry name" value="HEAT SHOCK PROTEIN 70KDA"/>
    <property type="match status" value="1"/>
</dbReference>
<keyword evidence="2" id="KW-0547">Nucleotide-binding</keyword>
<dbReference type="GO" id="GO:0005524">
    <property type="term" value="F:ATP binding"/>
    <property type="evidence" value="ECO:0007669"/>
    <property type="project" value="UniProtKB-KW"/>
</dbReference>
<organism evidence="4 5">
    <name type="scientific">Oldenlandia corymbosa var. corymbosa</name>
    <dbReference type="NCBI Taxonomy" id="529605"/>
    <lineage>
        <taxon>Eukaryota</taxon>
        <taxon>Viridiplantae</taxon>
        <taxon>Streptophyta</taxon>
        <taxon>Embryophyta</taxon>
        <taxon>Tracheophyta</taxon>
        <taxon>Spermatophyta</taxon>
        <taxon>Magnoliopsida</taxon>
        <taxon>eudicotyledons</taxon>
        <taxon>Gunneridae</taxon>
        <taxon>Pentapetalae</taxon>
        <taxon>asterids</taxon>
        <taxon>lamiids</taxon>
        <taxon>Gentianales</taxon>
        <taxon>Rubiaceae</taxon>
        <taxon>Rubioideae</taxon>
        <taxon>Spermacoceae</taxon>
        <taxon>Hedyotis-Oldenlandia complex</taxon>
        <taxon>Oldenlandia</taxon>
    </lineage>
</organism>
<dbReference type="InterPro" id="IPR013126">
    <property type="entry name" value="Hsp_70_fam"/>
</dbReference>
<comment type="similarity">
    <text evidence="1">Belongs to the heat shock protein 70 family.</text>
</comment>
<dbReference type="SUPFAM" id="SSF53067">
    <property type="entry name" value="Actin-like ATPase domain"/>
    <property type="match status" value="2"/>
</dbReference>
<dbReference type="Gene3D" id="3.90.640.10">
    <property type="entry name" value="Actin, Chain A, domain 4"/>
    <property type="match status" value="1"/>
</dbReference>
<gene>
    <name evidence="4" type="ORF">OLC1_LOCUS1790</name>
</gene>
<name>A0AAV1C1Q7_OLDCO</name>
<dbReference type="InterPro" id="IPR029048">
    <property type="entry name" value="HSP70_C_sf"/>
</dbReference>
<dbReference type="EMBL" id="OX459118">
    <property type="protein sequence ID" value="CAI9089446.1"/>
    <property type="molecule type" value="Genomic_DNA"/>
</dbReference>
<dbReference type="FunFam" id="3.30.420.40:FF:000028">
    <property type="entry name" value="heat shock 70 kDa protein-like"/>
    <property type="match status" value="1"/>
</dbReference>
<dbReference type="Pfam" id="PF00012">
    <property type="entry name" value="HSP70"/>
    <property type="match status" value="3"/>
</dbReference>
<dbReference type="InterPro" id="IPR043129">
    <property type="entry name" value="ATPase_NBD"/>
</dbReference>
<dbReference type="InterPro" id="IPR018181">
    <property type="entry name" value="Heat_shock_70_CS"/>
</dbReference>
<evidence type="ECO:0000256" key="3">
    <source>
        <dbReference type="ARBA" id="ARBA00022840"/>
    </source>
</evidence>
<dbReference type="PROSITE" id="PS01036">
    <property type="entry name" value="HSP70_3"/>
    <property type="match status" value="1"/>
</dbReference>
<dbReference type="Proteomes" id="UP001161247">
    <property type="component" value="Chromosome 1"/>
</dbReference>
<dbReference type="GO" id="GO:0140662">
    <property type="term" value="F:ATP-dependent protein folding chaperone"/>
    <property type="evidence" value="ECO:0007669"/>
    <property type="project" value="InterPro"/>
</dbReference>
<proteinExistence type="inferred from homology"/>
<evidence type="ECO:0000256" key="1">
    <source>
        <dbReference type="ARBA" id="ARBA00007381"/>
    </source>
</evidence>
<dbReference type="Gene3D" id="3.30.420.40">
    <property type="match status" value="3"/>
</dbReference>
<evidence type="ECO:0000313" key="5">
    <source>
        <dbReference type="Proteomes" id="UP001161247"/>
    </source>
</evidence>
<keyword evidence="3" id="KW-0067">ATP-binding</keyword>
<reference evidence="4" key="1">
    <citation type="submission" date="2023-03" db="EMBL/GenBank/DDBJ databases">
        <authorList>
            <person name="Julca I."/>
        </authorList>
    </citation>
    <scope>NUCLEOTIDE SEQUENCE</scope>
</reference>
<dbReference type="Gene3D" id="1.20.1270.10">
    <property type="match status" value="1"/>
</dbReference>
<evidence type="ECO:0000256" key="2">
    <source>
        <dbReference type="ARBA" id="ARBA00022741"/>
    </source>
</evidence>
<keyword evidence="5" id="KW-1185">Reference proteome</keyword>
<protein>
    <submittedName>
        <fullName evidence="4">OLC1v1024018C1</fullName>
    </submittedName>
</protein>
<evidence type="ECO:0000313" key="4">
    <source>
        <dbReference type="EMBL" id="CAI9089446.1"/>
    </source>
</evidence>
<accession>A0AAV1C1Q7</accession>
<dbReference type="AlphaFoldDB" id="A0AAV1C1Q7"/>
<sequence>MKHITEKYIGSTMNGAVITVPADFNILQCQATIDAGEIVGINVLRIIGKPTTAAIAYGLDHVEASRGRGMSSFFTSEATRIEIDYLFQGIDFFASVTRSKFEELNSDLFVKCMDTVEKCLADAQINKNAVDDVVLVGGSSRIPKIQQMLQDILNGKELCNKINPDEAVAFDAAVQAAILSDKGNEKVQGFKLVEVPPLSLGIRYKGDVMEVKLRLSASKVEAYRLSRDEIEKMIKEAKMYKAEDEKHWKKHEARLDFDTFVCRMRAKIKSSTDPKKAEDAINKAFQWLDAKQELAEVNEYEEKKSCRLSLRTQGLTTISLVKDGLDWIE</sequence>